<name>A0A2D1A4E6_9CAUD</name>
<organism evidence="1 2">
    <name type="scientific">Rhodococcus phage Trina</name>
    <dbReference type="NCBI Taxonomy" id="2027905"/>
    <lineage>
        <taxon>Viruses</taxon>
        <taxon>Duplodnaviria</taxon>
        <taxon>Heunggongvirae</taxon>
        <taxon>Uroviricota</taxon>
        <taxon>Caudoviricetes</taxon>
        <taxon>Trinavirus</taxon>
        <taxon>Trinavirus trina</taxon>
    </lineage>
</organism>
<accession>A0A2D1A4E6</accession>
<reference evidence="2" key="1">
    <citation type="submission" date="2017-08" db="EMBL/GenBank/DDBJ databases">
        <authorList>
            <person name="de Groot N.N."/>
        </authorList>
    </citation>
    <scope>NUCLEOTIDE SEQUENCE [LARGE SCALE GENOMIC DNA]</scope>
</reference>
<dbReference type="Proteomes" id="UP000231419">
    <property type="component" value="Segment"/>
</dbReference>
<gene>
    <name evidence="1" type="ORF">SEA_TRINA_237</name>
</gene>
<proteinExistence type="predicted"/>
<evidence type="ECO:0000313" key="2">
    <source>
        <dbReference type="Proteomes" id="UP000231419"/>
    </source>
</evidence>
<evidence type="ECO:0000313" key="1">
    <source>
        <dbReference type="EMBL" id="ASZ75016.1"/>
    </source>
</evidence>
<dbReference type="EMBL" id="MF668286">
    <property type="protein sequence ID" value="ASZ75016.1"/>
    <property type="molecule type" value="Genomic_DNA"/>
</dbReference>
<sequence>MIRLCQVTYTNKQGVQRITSVKSRVVAERLASWLSKRGATQISIKEL</sequence>
<protein>
    <submittedName>
        <fullName evidence="1">Uncharacterized protein</fullName>
    </submittedName>
</protein>
<keyword evidence="2" id="KW-1185">Reference proteome</keyword>